<evidence type="ECO:0000313" key="2">
    <source>
        <dbReference type="EMBL" id="PIA30100.1"/>
    </source>
</evidence>
<dbReference type="OrthoDB" id="612216at2759"/>
<protein>
    <recommendedName>
        <fullName evidence="1">F-box domain-containing protein</fullName>
    </recommendedName>
</protein>
<dbReference type="PANTHER" id="PTHR31293">
    <property type="entry name" value="RNI-LIKE SUPERFAMILY PROTEIN"/>
    <property type="match status" value="1"/>
</dbReference>
<dbReference type="EMBL" id="KZ305074">
    <property type="protein sequence ID" value="PIA30100.1"/>
    <property type="molecule type" value="Genomic_DNA"/>
</dbReference>
<dbReference type="SUPFAM" id="SSF81383">
    <property type="entry name" value="F-box domain"/>
    <property type="match status" value="1"/>
</dbReference>
<dbReference type="InterPro" id="IPR032675">
    <property type="entry name" value="LRR_dom_sf"/>
</dbReference>
<dbReference type="Proteomes" id="UP000230069">
    <property type="component" value="Unassembled WGS sequence"/>
</dbReference>
<dbReference type="STRING" id="218851.A0A2G5CFR5"/>
<dbReference type="InParanoid" id="A0A2G5CFR5"/>
<dbReference type="InterPro" id="IPR036047">
    <property type="entry name" value="F-box-like_dom_sf"/>
</dbReference>
<evidence type="ECO:0000313" key="3">
    <source>
        <dbReference type="Proteomes" id="UP000230069"/>
    </source>
</evidence>
<keyword evidence="3" id="KW-1185">Reference proteome</keyword>
<dbReference type="InterPro" id="IPR001810">
    <property type="entry name" value="F-box_dom"/>
</dbReference>
<reference evidence="2 3" key="1">
    <citation type="submission" date="2017-09" db="EMBL/GenBank/DDBJ databases">
        <title>WGS assembly of Aquilegia coerulea Goldsmith.</title>
        <authorList>
            <person name="Hodges S."/>
            <person name="Kramer E."/>
            <person name="Nordborg M."/>
            <person name="Tomkins J."/>
            <person name="Borevitz J."/>
            <person name="Derieg N."/>
            <person name="Yan J."/>
            <person name="Mihaltcheva S."/>
            <person name="Hayes R.D."/>
            <person name="Rokhsar D."/>
        </authorList>
    </citation>
    <scope>NUCLEOTIDE SEQUENCE [LARGE SCALE GENOMIC DNA]</scope>
    <source>
        <strain evidence="3">cv. Goldsmith</strain>
    </source>
</reference>
<feature type="domain" description="F-box" evidence="1">
    <location>
        <begin position="8"/>
        <end position="56"/>
    </location>
</feature>
<dbReference type="CDD" id="cd22160">
    <property type="entry name" value="F-box_AtFBL13-like"/>
    <property type="match status" value="1"/>
</dbReference>
<organism evidence="2 3">
    <name type="scientific">Aquilegia coerulea</name>
    <name type="common">Rocky mountain columbine</name>
    <dbReference type="NCBI Taxonomy" id="218851"/>
    <lineage>
        <taxon>Eukaryota</taxon>
        <taxon>Viridiplantae</taxon>
        <taxon>Streptophyta</taxon>
        <taxon>Embryophyta</taxon>
        <taxon>Tracheophyta</taxon>
        <taxon>Spermatophyta</taxon>
        <taxon>Magnoliopsida</taxon>
        <taxon>Ranunculales</taxon>
        <taxon>Ranunculaceae</taxon>
        <taxon>Thalictroideae</taxon>
        <taxon>Aquilegia</taxon>
    </lineage>
</organism>
<dbReference type="SUPFAM" id="SSF52047">
    <property type="entry name" value="RNI-like"/>
    <property type="match status" value="1"/>
</dbReference>
<proteinExistence type="predicted"/>
<dbReference type="Pfam" id="PF24758">
    <property type="entry name" value="LRR_At5g56370"/>
    <property type="match status" value="1"/>
</dbReference>
<accession>A0A2G5CFR5</accession>
<dbReference type="PANTHER" id="PTHR31293:SF12">
    <property type="entry name" value="RNI-LIKE SUPERFAMILY PROTEIN"/>
    <property type="match status" value="1"/>
</dbReference>
<evidence type="ECO:0000259" key="1">
    <source>
        <dbReference type="PROSITE" id="PS50181"/>
    </source>
</evidence>
<dbReference type="Gene3D" id="3.80.10.10">
    <property type="entry name" value="Ribonuclease Inhibitor"/>
    <property type="match status" value="1"/>
</dbReference>
<sequence length="202" mass="23523">MGSGNTNTDRISYLPDPIRSHIVSFLPMKDAMRTSILSKKWKHVCSSLSRLEFNQSDITGTDFVNFVDEMLFRHDGSDIQRFCLKINLNSAYISSRRISMWISFALRHNVQDLELFINHSEIARLPFDLFTCSTIRELSLNCFQIEWPTILRFPVLRKLYIEELSFENEDTFHKLISSSTSPMLEDLEIQSCFLGCSHSFHL</sequence>
<dbReference type="InterPro" id="IPR053781">
    <property type="entry name" value="F-box_AtFBL13-like"/>
</dbReference>
<dbReference type="Pfam" id="PF00646">
    <property type="entry name" value="F-box"/>
    <property type="match status" value="1"/>
</dbReference>
<gene>
    <name evidence="2" type="ORF">AQUCO_05700071v1</name>
</gene>
<name>A0A2G5CFR5_AQUCA</name>
<dbReference type="AlphaFoldDB" id="A0A2G5CFR5"/>
<dbReference type="InterPro" id="IPR055411">
    <property type="entry name" value="LRR_FXL15/At3g58940/PEG3-like"/>
</dbReference>
<dbReference type="InterPro" id="IPR055294">
    <property type="entry name" value="FBL60-like"/>
</dbReference>
<dbReference type="PROSITE" id="PS50181">
    <property type="entry name" value="FBOX"/>
    <property type="match status" value="1"/>
</dbReference>